<organism evidence="4 5">
    <name type="scientific">Plectus sambesii</name>
    <dbReference type="NCBI Taxonomy" id="2011161"/>
    <lineage>
        <taxon>Eukaryota</taxon>
        <taxon>Metazoa</taxon>
        <taxon>Ecdysozoa</taxon>
        <taxon>Nematoda</taxon>
        <taxon>Chromadorea</taxon>
        <taxon>Plectida</taxon>
        <taxon>Plectina</taxon>
        <taxon>Plectoidea</taxon>
        <taxon>Plectidae</taxon>
        <taxon>Plectus</taxon>
    </lineage>
</organism>
<dbReference type="InterPro" id="IPR038904">
    <property type="entry name" value="BRAT1"/>
</dbReference>
<dbReference type="GO" id="GO:0005634">
    <property type="term" value="C:nucleus"/>
    <property type="evidence" value="ECO:0007669"/>
    <property type="project" value="TreeGrafter"/>
</dbReference>
<evidence type="ECO:0000313" key="5">
    <source>
        <dbReference type="WBParaSite" id="PSAMB.scaffold3837size16697.g22689.t1"/>
    </source>
</evidence>
<dbReference type="GO" id="GO:0008283">
    <property type="term" value="P:cell population proliferation"/>
    <property type="evidence" value="ECO:0007669"/>
    <property type="project" value="InterPro"/>
</dbReference>
<accession>A0A914WGF4</accession>
<evidence type="ECO:0000313" key="4">
    <source>
        <dbReference type="Proteomes" id="UP000887566"/>
    </source>
</evidence>
<dbReference type="SUPFAM" id="SSF48371">
    <property type="entry name" value="ARM repeat"/>
    <property type="match status" value="1"/>
</dbReference>
<dbReference type="PANTHER" id="PTHR21331:SF2">
    <property type="entry name" value="BRCA1-ASSOCIATED ATM ACTIVATOR 1"/>
    <property type="match status" value="1"/>
</dbReference>
<reference evidence="5" key="1">
    <citation type="submission" date="2022-11" db="UniProtKB">
        <authorList>
            <consortium name="WormBaseParasite"/>
        </authorList>
    </citation>
    <scope>IDENTIFICATION</scope>
</reference>
<dbReference type="GO" id="GO:0006974">
    <property type="term" value="P:DNA damage response"/>
    <property type="evidence" value="ECO:0007669"/>
    <property type="project" value="InterPro"/>
</dbReference>
<comment type="similarity">
    <text evidence="3">Belongs to the BRAT1 family.</text>
</comment>
<dbReference type="AlphaFoldDB" id="A0A914WGF4"/>
<name>A0A914WGF4_9BILA</name>
<evidence type="ECO:0000256" key="1">
    <source>
        <dbReference type="ARBA" id="ARBA00004496"/>
    </source>
</evidence>
<dbReference type="Proteomes" id="UP000887566">
    <property type="component" value="Unplaced"/>
</dbReference>
<evidence type="ECO:0000256" key="3">
    <source>
        <dbReference type="ARBA" id="ARBA00061308"/>
    </source>
</evidence>
<keyword evidence="4" id="KW-1185">Reference proteome</keyword>
<protein>
    <submittedName>
        <fullName evidence="5">Clathrin/coatomer adaptor adaptin-like N-terminal domain-containing protein</fullName>
    </submittedName>
</protein>
<dbReference type="Gene3D" id="1.25.10.10">
    <property type="entry name" value="Leucine-rich Repeat Variant"/>
    <property type="match status" value="1"/>
</dbReference>
<keyword evidence="2" id="KW-0963">Cytoplasm</keyword>
<proteinExistence type="inferred from homology"/>
<dbReference type="InterPro" id="IPR011989">
    <property type="entry name" value="ARM-like"/>
</dbReference>
<dbReference type="InterPro" id="IPR016024">
    <property type="entry name" value="ARM-type_fold"/>
</dbReference>
<comment type="subcellular location">
    <subcellularLocation>
        <location evidence="1">Cytoplasm</location>
    </subcellularLocation>
</comment>
<dbReference type="PANTHER" id="PTHR21331">
    <property type="entry name" value="BRCA1-ASSOCIATED ATM ACTIVATOR 1"/>
    <property type="match status" value="1"/>
</dbReference>
<sequence length="627" mass="69169">MESEFGEKLARLFGQLSKQHSVPHHFDDTFFDKLLDYLPSDDQTNRAIAAFVDRVTTADACNLLVVRLCLRLCGYLVQKNSSIVDRLPMEELLSKSQLVMHHDPGAREAFFNTSTHLLVARQRVHNPTTQLALKSLRDAGESVFVRKSAQQYLSAYLRATNDHTTKDHTTESALFDQLMQLPESAVLINSAAAAVVEGGVGVPQQMCESFVRVARTRRRAVGDAYWRLTANAISRMGAEEAQHRLLRDASGWANELGRLAVLKHFLLLSRSTSGVVSQTTIDLLLQAVPSPSAIFHLTDVVSILENHQLLFVVNKLIEKFAAAENAPVMGLTKFVSQLPASVFADNGLDINSLLKVVRRHCWAAPDLLRIVIESTPFARIKTSLLELDSLVSIAVAKLDDPEWEVRDSALEVLTHISEAYRRSDDGIAAVPTDLSAIVGKVTSLALNDPSHFARASAVRLLESVDPAQALPTALQIATDDSDPLPRRAAVHLMRSQCAHSESASSIGATLPRLALDTDVEVLIATIELCTLLIEHRHEADKALAFLIEMIQDTDVTLAALDALKKLTIDGRLSGDMLSTIDEAEMFRKRELNRDHYAVQPDSLLDDMFAALCKDDSVDDDENMKDCY</sequence>
<evidence type="ECO:0000256" key="2">
    <source>
        <dbReference type="ARBA" id="ARBA00022490"/>
    </source>
</evidence>
<dbReference type="WBParaSite" id="PSAMB.scaffold3837size16697.g22689.t1">
    <property type="protein sequence ID" value="PSAMB.scaffold3837size16697.g22689.t1"/>
    <property type="gene ID" value="PSAMB.scaffold3837size16697.g22689"/>
</dbReference>
<dbReference type="GO" id="GO:0005737">
    <property type="term" value="C:cytoplasm"/>
    <property type="evidence" value="ECO:0007669"/>
    <property type="project" value="UniProtKB-SubCell"/>
</dbReference>